<evidence type="ECO:0000256" key="1">
    <source>
        <dbReference type="SAM" id="Phobius"/>
    </source>
</evidence>
<feature type="transmembrane region" description="Helical" evidence="1">
    <location>
        <begin position="20"/>
        <end position="42"/>
    </location>
</feature>
<name>A0A1Y6B715_9BACT</name>
<protein>
    <recommendedName>
        <fullName evidence="4">Antitoxin Xre/MbcA/ParS-like toxin-binding domain-containing protein</fullName>
    </recommendedName>
</protein>
<evidence type="ECO:0008006" key="4">
    <source>
        <dbReference type="Google" id="ProtNLM"/>
    </source>
</evidence>
<keyword evidence="1" id="KW-1133">Transmembrane helix</keyword>
<accession>A0A1Y6B715</accession>
<keyword evidence="1" id="KW-0812">Transmembrane</keyword>
<dbReference type="EMBL" id="FWZT01000002">
    <property type="protein sequence ID" value="SME96311.1"/>
    <property type="molecule type" value="Genomic_DNA"/>
</dbReference>
<gene>
    <name evidence="2" type="ORF">SAMN06296036_102277</name>
</gene>
<dbReference type="STRING" id="1513793.SAMN06296036_102277"/>
<keyword evidence="1" id="KW-0472">Membrane</keyword>
<proteinExistence type="predicted"/>
<sequence>MPLSLRTETRKSHSLFSNNFLIIKLNAYILNVGSSKIMFYFYRQERVEENQMSAVNNSLSYNLTHEEQKNVLAKAFWALIDLYGFKQDVVARFLYLSPNNRQPLKEYREDLSFPSKPLVAMQNTAQLLGIHKNLGIIFPEVSNNLDNAKLKYSWFDAPMALYDGKSPLEFIKEGSEDEVLDRLKVVRRNLDIQRAGR</sequence>
<reference evidence="3" key="1">
    <citation type="submission" date="2017-04" db="EMBL/GenBank/DDBJ databases">
        <authorList>
            <person name="Varghese N."/>
            <person name="Submissions S."/>
        </authorList>
    </citation>
    <scope>NUCLEOTIDE SEQUENCE [LARGE SCALE GENOMIC DNA]</scope>
    <source>
        <strain evidence="3">RKEM611</strain>
    </source>
</reference>
<dbReference type="Proteomes" id="UP000192907">
    <property type="component" value="Unassembled WGS sequence"/>
</dbReference>
<organism evidence="2 3">
    <name type="scientific">Pseudobacteriovorax antillogorgiicola</name>
    <dbReference type="NCBI Taxonomy" id="1513793"/>
    <lineage>
        <taxon>Bacteria</taxon>
        <taxon>Pseudomonadati</taxon>
        <taxon>Bdellovibrionota</taxon>
        <taxon>Oligoflexia</taxon>
        <taxon>Oligoflexales</taxon>
        <taxon>Pseudobacteriovoracaceae</taxon>
        <taxon>Pseudobacteriovorax</taxon>
    </lineage>
</organism>
<evidence type="ECO:0000313" key="2">
    <source>
        <dbReference type="EMBL" id="SME96311.1"/>
    </source>
</evidence>
<keyword evidence="3" id="KW-1185">Reference proteome</keyword>
<dbReference type="AlphaFoldDB" id="A0A1Y6B715"/>
<evidence type="ECO:0000313" key="3">
    <source>
        <dbReference type="Proteomes" id="UP000192907"/>
    </source>
</evidence>